<dbReference type="OrthoDB" id="3219396at2759"/>
<dbReference type="HOGENOM" id="CLU_029073_1_0_1"/>
<dbReference type="EnsemblMetazoa" id="tetur34g00170.1">
    <property type="protein sequence ID" value="tetur34g00170.1"/>
    <property type="gene ID" value="tetur34g00170"/>
</dbReference>
<feature type="domain" description="F-box" evidence="1">
    <location>
        <begin position="3"/>
        <end position="38"/>
    </location>
</feature>
<gene>
    <name evidence="2" type="primary">107369753</name>
</gene>
<reference evidence="3" key="1">
    <citation type="submission" date="2011-08" db="EMBL/GenBank/DDBJ databases">
        <authorList>
            <person name="Rombauts S."/>
        </authorList>
    </citation>
    <scope>NUCLEOTIDE SEQUENCE</scope>
    <source>
        <strain evidence="3">London</strain>
    </source>
</reference>
<organism evidence="2 3">
    <name type="scientific">Tetranychus urticae</name>
    <name type="common">Two-spotted spider mite</name>
    <dbReference type="NCBI Taxonomy" id="32264"/>
    <lineage>
        <taxon>Eukaryota</taxon>
        <taxon>Metazoa</taxon>
        <taxon>Ecdysozoa</taxon>
        <taxon>Arthropoda</taxon>
        <taxon>Chelicerata</taxon>
        <taxon>Arachnida</taxon>
        <taxon>Acari</taxon>
        <taxon>Acariformes</taxon>
        <taxon>Trombidiformes</taxon>
        <taxon>Prostigmata</taxon>
        <taxon>Eleutherengona</taxon>
        <taxon>Raphignathae</taxon>
        <taxon>Tetranychoidea</taxon>
        <taxon>Tetranychidae</taxon>
        <taxon>Tetranychus</taxon>
    </lineage>
</organism>
<proteinExistence type="predicted"/>
<reference evidence="2" key="2">
    <citation type="submission" date="2015-06" db="UniProtKB">
        <authorList>
            <consortium name="EnsemblMetazoa"/>
        </authorList>
    </citation>
    <scope>IDENTIFICATION</scope>
</reference>
<dbReference type="GO" id="GO:0019005">
    <property type="term" value="C:SCF ubiquitin ligase complex"/>
    <property type="evidence" value="ECO:0007669"/>
    <property type="project" value="TreeGrafter"/>
</dbReference>
<evidence type="ECO:0000313" key="2">
    <source>
        <dbReference type="EnsemblMetazoa" id="tetur34g00170.1"/>
    </source>
</evidence>
<dbReference type="Gene3D" id="1.20.1280.50">
    <property type="match status" value="1"/>
</dbReference>
<dbReference type="Gene3D" id="3.80.10.10">
    <property type="entry name" value="Ribonuclease Inhibitor"/>
    <property type="match status" value="1"/>
</dbReference>
<dbReference type="InterPro" id="IPR036047">
    <property type="entry name" value="F-box-like_dom_sf"/>
</dbReference>
<sequence>MLINEIPDDCLLAIFDYINNLKDLINCYKVCIKWSNLIIKRTKKAKYLIDDRGYSFDTVYYPKPCLIESTWLIKLFTNLIIAELPFKFNLAVENVIEFVSKQESLRGLISCNLEPIERYCDNLEMLSVIYFNPNNLRNSSSIKQLDVRSYSLEELKRVAHYLPNLEKLKIQINGPNNPYDGPVLEKLKILEFSYFCYPENNYLGFQLMDSCPNLQSAHILMARDIWFFDETLKHKCLQDLVIDFSGIDDGNDTWNNLKRLLTKYPNLKHLALRWCGIITDTHIEQLVHILPNLVLLDVRKCYEVTQRAAVYIQDYCKRYGRLIKFYFDDNEHEIESDWPQSSIKHKSISRGFDFMKNCFFKNHVFLSRFLIPIDY</sequence>
<keyword evidence="3" id="KW-1185">Reference proteome</keyword>
<protein>
    <recommendedName>
        <fullName evidence="1">F-box domain-containing protein</fullName>
    </recommendedName>
</protein>
<dbReference type="AlphaFoldDB" id="T1L2R8"/>
<dbReference type="Pfam" id="PF12937">
    <property type="entry name" value="F-box-like"/>
    <property type="match status" value="1"/>
</dbReference>
<dbReference type="SUPFAM" id="SSF81383">
    <property type="entry name" value="F-box domain"/>
    <property type="match status" value="1"/>
</dbReference>
<dbReference type="EMBL" id="CAEY01000984">
    <property type="status" value="NOT_ANNOTATED_CDS"/>
    <property type="molecule type" value="Genomic_DNA"/>
</dbReference>
<evidence type="ECO:0000259" key="1">
    <source>
        <dbReference type="Pfam" id="PF12937"/>
    </source>
</evidence>
<dbReference type="GO" id="GO:0031146">
    <property type="term" value="P:SCF-dependent proteasomal ubiquitin-dependent protein catabolic process"/>
    <property type="evidence" value="ECO:0007669"/>
    <property type="project" value="TreeGrafter"/>
</dbReference>
<dbReference type="InterPro" id="IPR001810">
    <property type="entry name" value="F-box_dom"/>
</dbReference>
<dbReference type="PANTHER" id="PTHR13318">
    <property type="entry name" value="PARTNER OF PAIRED, ISOFORM B-RELATED"/>
    <property type="match status" value="1"/>
</dbReference>
<dbReference type="SUPFAM" id="SSF52047">
    <property type="entry name" value="RNI-like"/>
    <property type="match status" value="1"/>
</dbReference>
<accession>T1L2R8</accession>
<name>T1L2R8_TETUR</name>
<evidence type="ECO:0000313" key="3">
    <source>
        <dbReference type="Proteomes" id="UP000015104"/>
    </source>
</evidence>
<dbReference type="InterPro" id="IPR032675">
    <property type="entry name" value="LRR_dom_sf"/>
</dbReference>
<dbReference type="Proteomes" id="UP000015104">
    <property type="component" value="Unassembled WGS sequence"/>
</dbReference>